<dbReference type="Gene3D" id="3.30.565.10">
    <property type="entry name" value="Histidine kinase-like ATPase, C-terminal domain"/>
    <property type="match status" value="1"/>
</dbReference>
<dbReference type="PROSITE" id="PS50109">
    <property type="entry name" value="HIS_KIN"/>
    <property type="match status" value="1"/>
</dbReference>
<keyword evidence="5" id="KW-0418">Kinase</keyword>
<evidence type="ECO:0000259" key="9">
    <source>
        <dbReference type="PROSITE" id="PS50109"/>
    </source>
</evidence>
<dbReference type="InterPro" id="IPR036890">
    <property type="entry name" value="HATPase_C_sf"/>
</dbReference>
<evidence type="ECO:0000256" key="7">
    <source>
        <dbReference type="ARBA" id="ARBA00023012"/>
    </source>
</evidence>
<keyword evidence="4" id="KW-0547">Nucleotide-binding</keyword>
<keyword evidence="8" id="KW-1133">Transmembrane helix</keyword>
<name>A0ABT0RL56_9SPHN</name>
<dbReference type="EC" id="2.7.13.3" evidence="2"/>
<dbReference type="InterPro" id="IPR004358">
    <property type="entry name" value="Sig_transdc_His_kin-like_C"/>
</dbReference>
<evidence type="ECO:0000313" key="10">
    <source>
        <dbReference type="EMBL" id="MCL6683379.1"/>
    </source>
</evidence>
<sequence>MAFKQKPAFRRRFEFGLAWRTAVLLAAIWLFIESMRMADLRAARMVALLIAFAALASLWAFIRRTNFQVSRFIESVRFEDYAQRFSDPSGGGFDVLGDTLDAALKQLQARHVSASSEARYLSAIVDDSPSALVAIDQDGKVEMLNKSARQLMAQLHIARAEDLRELGPELAAAVQLPPGTRKITRLMIEGVPHRAIFASAHVARLEGGVTVLSILPVQSELGALEIAAQADLVRVLTHEIMNSLTPVTSLARSAAEMVAAAEAKGIDLGDARIATETVARRAEGISRFVESYREFAQAPEVHRQSFPAKPWAEEILRLATASMPDREIDTRIDVTPPTLKVSGDPELLAQALINLLRNAIRATADVAKPQLRFAIVRQPRGQVRIEIRDNGPGIPPDRRDDIFLPFYTTHKGGSGVGLSFARQVALAHGGSISAGDAPEGGASLILVI</sequence>
<feature type="transmembrane region" description="Helical" evidence="8">
    <location>
        <begin position="44"/>
        <end position="62"/>
    </location>
</feature>
<evidence type="ECO:0000256" key="8">
    <source>
        <dbReference type="SAM" id="Phobius"/>
    </source>
</evidence>
<evidence type="ECO:0000256" key="2">
    <source>
        <dbReference type="ARBA" id="ARBA00012438"/>
    </source>
</evidence>
<keyword evidence="8" id="KW-0812">Transmembrane</keyword>
<keyword evidence="8" id="KW-0472">Membrane</keyword>
<dbReference type="SUPFAM" id="SSF55874">
    <property type="entry name" value="ATPase domain of HSP90 chaperone/DNA topoisomerase II/histidine kinase"/>
    <property type="match status" value="1"/>
</dbReference>
<dbReference type="PANTHER" id="PTHR42878">
    <property type="entry name" value="TWO-COMPONENT HISTIDINE KINASE"/>
    <property type="match status" value="1"/>
</dbReference>
<evidence type="ECO:0000256" key="1">
    <source>
        <dbReference type="ARBA" id="ARBA00000085"/>
    </source>
</evidence>
<dbReference type="Proteomes" id="UP001165363">
    <property type="component" value="Unassembled WGS sequence"/>
</dbReference>
<evidence type="ECO:0000313" key="11">
    <source>
        <dbReference type="Proteomes" id="UP001165363"/>
    </source>
</evidence>
<dbReference type="InterPro" id="IPR050351">
    <property type="entry name" value="BphY/WalK/GraS-like"/>
</dbReference>
<evidence type="ECO:0000256" key="6">
    <source>
        <dbReference type="ARBA" id="ARBA00022840"/>
    </source>
</evidence>
<dbReference type="SMART" id="SM00387">
    <property type="entry name" value="HATPase_c"/>
    <property type="match status" value="1"/>
</dbReference>
<dbReference type="CDD" id="cd00075">
    <property type="entry name" value="HATPase"/>
    <property type="match status" value="1"/>
</dbReference>
<keyword evidence="3" id="KW-0808">Transferase</keyword>
<organism evidence="10 11">
    <name type="scientific">Sphingomonas alba</name>
    <dbReference type="NCBI Taxonomy" id="2908208"/>
    <lineage>
        <taxon>Bacteria</taxon>
        <taxon>Pseudomonadati</taxon>
        <taxon>Pseudomonadota</taxon>
        <taxon>Alphaproteobacteria</taxon>
        <taxon>Sphingomonadales</taxon>
        <taxon>Sphingomonadaceae</taxon>
        <taxon>Sphingomonas</taxon>
    </lineage>
</organism>
<keyword evidence="6 10" id="KW-0067">ATP-binding</keyword>
<proteinExistence type="predicted"/>
<feature type="domain" description="Histidine kinase" evidence="9">
    <location>
        <begin position="235"/>
        <end position="448"/>
    </location>
</feature>
<dbReference type="RefSeq" id="WP_249847305.1">
    <property type="nucleotide sequence ID" value="NZ_JAMGBD010000001.1"/>
</dbReference>
<dbReference type="InterPro" id="IPR005467">
    <property type="entry name" value="His_kinase_dom"/>
</dbReference>
<dbReference type="PANTHER" id="PTHR42878:SF7">
    <property type="entry name" value="SENSOR HISTIDINE KINASE GLRK"/>
    <property type="match status" value="1"/>
</dbReference>
<keyword evidence="7" id="KW-0902">Two-component regulatory system</keyword>
<evidence type="ECO:0000256" key="3">
    <source>
        <dbReference type="ARBA" id="ARBA00022679"/>
    </source>
</evidence>
<dbReference type="EMBL" id="JAMGBD010000001">
    <property type="protein sequence ID" value="MCL6683379.1"/>
    <property type="molecule type" value="Genomic_DNA"/>
</dbReference>
<keyword evidence="11" id="KW-1185">Reference proteome</keyword>
<evidence type="ECO:0000256" key="4">
    <source>
        <dbReference type="ARBA" id="ARBA00022741"/>
    </source>
</evidence>
<comment type="catalytic activity">
    <reaction evidence="1">
        <text>ATP + protein L-histidine = ADP + protein N-phospho-L-histidine.</text>
        <dbReference type="EC" id="2.7.13.3"/>
    </reaction>
</comment>
<comment type="caution">
    <text evidence="10">The sequence shown here is derived from an EMBL/GenBank/DDBJ whole genome shotgun (WGS) entry which is preliminary data.</text>
</comment>
<dbReference type="InterPro" id="IPR003594">
    <property type="entry name" value="HATPase_dom"/>
</dbReference>
<gene>
    <name evidence="10" type="ORF">LZ536_05605</name>
</gene>
<evidence type="ECO:0000256" key="5">
    <source>
        <dbReference type="ARBA" id="ARBA00022777"/>
    </source>
</evidence>
<dbReference type="GO" id="GO:0005524">
    <property type="term" value="F:ATP binding"/>
    <property type="evidence" value="ECO:0007669"/>
    <property type="project" value="UniProtKB-KW"/>
</dbReference>
<dbReference type="Pfam" id="PF02518">
    <property type="entry name" value="HATPase_c"/>
    <property type="match status" value="1"/>
</dbReference>
<dbReference type="Gene3D" id="3.30.450.20">
    <property type="entry name" value="PAS domain"/>
    <property type="match status" value="1"/>
</dbReference>
<feature type="transmembrane region" description="Helical" evidence="8">
    <location>
        <begin position="12"/>
        <end position="32"/>
    </location>
</feature>
<accession>A0ABT0RL56</accession>
<dbReference type="PRINTS" id="PR00344">
    <property type="entry name" value="BCTRLSENSOR"/>
</dbReference>
<reference evidence="10" key="1">
    <citation type="submission" date="2022-05" db="EMBL/GenBank/DDBJ databases">
        <authorList>
            <person name="Jo J.-H."/>
            <person name="Im W.-T."/>
        </authorList>
    </citation>
    <scope>NUCLEOTIDE SEQUENCE</scope>
    <source>
        <strain evidence="10">SE158</strain>
    </source>
</reference>
<protein>
    <recommendedName>
        <fullName evidence="2">histidine kinase</fullName>
        <ecNumber evidence="2">2.7.13.3</ecNumber>
    </recommendedName>
</protein>